<reference evidence="1 2" key="1">
    <citation type="submission" date="2024-01" db="EMBL/GenBank/DDBJ databases">
        <title>The genomes of 5 underutilized Papilionoideae crops provide insights into root nodulation and disease resistanc.</title>
        <authorList>
            <person name="Jiang F."/>
        </authorList>
    </citation>
    <scope>NUCLEOTIDE SEQUENCE [LARGE SCALE GENOMIC DNA]</scope>
    <source>
        <strain evidence="1">JINMINGXINNONG_FW02</strain>
        <tissue evidence="1">Leaves</tissue>
    </source>
</reference>
<organism evidence="1 2">
    <name type="scientific">Phaseolus coccineus</name>
    <name type="common">Scarlet runner bean</name>
    <name type="synonym">Phaseolus multiflorus</name>
    <dbReference type="NCBI Taxonomy" id="3886"/>
    <lineage>
        <taxon>Eukaryota</taxon>
        <taxon>Viridiplantae</taxon>
        <taxon>Streptophyta</taxon>
        <taxon>Embryophyta</taxon>
        <taxon>Tracheophyta</taxon>
        <taxon>Spermatophyta</taxon>
        <taxon>Magnoliopsida</taxon>
        <taxon>eudicotyledons</taxon>
        <taxon>Gunneridae</taxon>
        <taxon>Pentapetalae</taxon>
        <taxon>rosids</taxon>
        <taxon>fabids</taxon>
        <taxon>Fabales</taxon>
        <taxon>Fabaceae</taxon>
        <taxon>Papilionoideae</taxon>
        <taxon>50 kb inversion clade</taxon>
        <taxon>NPAAA clade</taxon>
        <taxon>indigoferoid/millettioid clade</taxon>
        <taxon>Phaseoleae</taxon>
        <taxon>Phaseolus</taxon>
    </lineage>
</organism>
<sequence length="107" mass="11512">MGTPFYLVVVDGSVGAEGPYLTFTCLPCVSKDNSIVLEPYVLNTSCMHGTSENLVSCLDTCNSVDPSVGPTMPTSLVPTFSLMCRRLRSGHYTSPPGSSWNLFQQEA</sequence>
<name>A0AAN9QUK6_PHACN</name>
<accession>A0AAN9QUK6</accession>
<comment type="caution">
    <text evidence="1">The sequence shown here is derived from an EMBL/GenBank/DDBJ whole genome shotgun (WGS) entry which is preliminary data.</text>
</comment>
<evidence type="ECO:0000313" key="2">
    <source>
        <dbReference type="Proteomes" id="UP001374584"/>
    </source>
</evidence>
<evidence type="ECO:0000313" key="1">
    <source>
        <dbReference type="EMBL" id="KAK7348422.1"/>
    </source>
</evidence>
<dbReference type="AlphaFoldDB" id="A0AAN9QUK6"/>
<protein>
    <submittedName>
        <fullName evidence="1">Uncharacterized protein</fullName>
    </submittedName>
</protein>
<dbReference type="EMBL" id="JAYMYR010000008">
    <property type="protein sequence ID" value="KAK7348422.1"/>
    <property type="molecule type" value="Genomic_DNA"/>
</dbReference>
<dbReference type="Proteomes" id="UP001374584">
    <property type="component" value="Unassembled WGS sequence"/>
</dbReference>
<keyword evidence="2" id="KW-1185">Reference proteome</keyword>
<proteinExistence type="predicted"/>
<gene>
    <name evidence="1" type="ORF">VNO80_22978</name>
</gene>